<protein>
    <submittedName>
        <fullName evidence="1">Uncharacterized protein</fullName>
    </submittedName>
</protein>
<dbReference type="AlphaFoldDB" id="A0ABD2NB25"/>
<accession>A0ABD2NB25</accession>
<evidence type="ECO:0000313" key="2">
    <source>
        <dbReference type="Proteomes" id="UP001516400"/>
    </source>
</evidence>
<reference evidence="1 2" key="1">
    <citation type="journal article" date="2021" name="BMC Biol.">
        <title>Horizontally acquired antibacterial genes associated with adaptive radiation of ladybird beetles.</title>
        <authorList>
            <person name="Li H.S."/>
            <person name="Tang X.F."/>
            <person name="Huang Y.H."/>
            <person name="Xu Z.Y."/>
            <person name="Chen M.L."/>
            <person name="Du X.Y."/>
            <person name="Qiu B.Y."/>
            <person name="Chen P.T."/>
            <person name="Zhang W."/>
            <person name="Slipinski A."/>
            <person name="Escalona H.E."/>
            <person name="Waterhouse R.M."/>
            <person name="Zwick A."/>
            <person name="Pang H."/>
        </authorList>
    </citation>
    <scope>NUCLEOTIDE SEQUENCE [LARGE SCALE GENOMIC DNA]</scope>
    <source>
        <strain evidence="1">SYSU2018</strain>
    </source>
</reference>
<dbReference type="EMBL" id="JABFTP020000083">
    <property type="protein sequence ID" value="KAL3275946.1"/>
    <property type="molecule type" value="Genomic_DNA"/>
</dbReference>
<comment type="caution">
    <text evidence="1">The sequence shown here is derived from an EMBL/GenBank/DDBJ whole genome shotgun (WGS) entry which is preliminary data.</text>
</comment>
<keyword evidence="2" id="KW-1185">Reference proteome</keyword>
<gene>
    <name evidence="1" type="ORF">HHI36_020680</name>
</gene>
<evidence type="ECO:0000313" key="1">
    <source>
        <dbReference type="EMBL" id="KAL3275946.1"/>
    </source>
</evidence>
<sequence>MVLILFFRKPRDGKIIIHLEDDERIHYPKSSHATIVKVHHAGPVVDEKFYYGLSKINKKPNKYPKNGKLKSTLDFETLKSCCDVQEVVPGGLEELFRPVSIAALENYGITESKSENVKPVTEIIEDDIKYDFRTKTHSL</sequence>
<name>A0ABD2NB25_9CUCU</name>
<dbReference type="Proteomes" id="UP001516400">
    <property type="component" value="Unassembled WGS sequence"/>
</dbReference>
<organism evidence="1 2">
    <name type="scientific">Cryptolaemus montrouzieri</name>
    <dbReference type="NCBI Taxonomy" id="559131"/>
    <lineage>
        <taxon>Eukaryota</taxon>
        <taxon>Metazoa</taxon>
        <taxon>Ecdysozoa</taxon>
        <taxon>Arthropoda</taxon>
        <taxon>Hexapoda</taxon>
        <taxon>Insecta</taxon>
        <taxon>Pterygota</taxon>
        <taxon>Neoptera</taxon>
        <taxon>Endopterygota</taxon>
        <taxon>Coleoptera</taxon>
        <taxon>Polyphaga</taxon>
        <taxon>Cucujiformia</taxon>
        <taxon>Coccinelloidea</taxon>
        <taxon>Coccinellidae</taxon>
        <taxon>Scymninae</taxon>
        <taxon>Scymnini</taxon>
        <taxon>Cryptolaemus</taxon>
    </lineage>
</organism>
<proteinExistence type="predicted"/>